<name>A0A645F7H5_9ZZZZ</name>
<keyword evidence="8" id="KW-0472">Membrane</keyword>
<evidence type="ECO:0000256" key="5">
    <source>
        <dbReference type="ARBA" id="ARBA00022741"/>
    </source>
</evidence>
<dbReference type="Gene3D" id="3.40.50.300">
    <property type="entry name" value="P-loop containing nucleotide triphosphate hydrolases"/>
    <property type="match status" value="1"/>
</dbReference>
<dbReference type="PROSITE" id="PS00211">
    <property type="entry name" value="ABC_TRANSPORTER_1"/>
    <property type="match status" value="1"/>
</dbReference>
<dbReference type="SUPFAM" id="SSF52540">
    <property type="entry name" value="P-loop containing nucleoside triphosphate hydrolases"/>
    <property type="match status" value="1"/>
</dbReference>
<evidence type="ECO:0000256" key="8">
    <source>
        <dbReference type="ARBA" id="ARBA00023136"/>
    </source>
</evidence>
<dbReference type="GO" id="GO:0016887">
    <property type="term" value="F:ATP hydrolysis activity"/>
    <property type="evidence" value="ECO:0007669"/>
    <property type="project" value="InterPro"/>
</dbReference>
<dbReference type="InterPro" id="IPR027417">
    <property type="entry name" value="P-loop_NTPase"/>
</dbReference>
<dbReference type="GO" id="GO:0005886">
    <property type="term" value="C:plasma membrane"/>
    <property type="evidence" value="ECO:0007669"/>
    <property type="project" value="UniProtKB-SubCell"/>
</dbReference>
<gene>
    <name evidence="10" type="ORF">SDC9_157132</name>
</gene>
<keyword evidence="3" id="KW-1003">Cell membrane</keyword>
<dbReference type="AlphaFoldDB" id="A0A645F7H5"/>
<organism evidence="10">
    <name type="scientific">bioreactor metagenome</name>
    <dbReference type="NCBI Taxonomy" id="1076179"/>
    <lineage>
        <taxon>unclassified sequences</taxon>
        <taxon>metagenomes</taxon>
        <taxon>ecological metagenomes</taxon>
    </lineage>
</organism>
<evidence type="ECO:0000256" key="2">
    <source>
        <dbReference type="ARBA" id="ARBA00022448"/>
    </source>
</evidence>
<comment type="caution">
    <text evidence="10">The sequence shown here is derived from an EMBL/GenBank/DDBJ whole genome shotgun (WGS) entry which is preliminary data.</text>
</comment>
<accession>A0A645F7H5</accession>
<dbReference type="FunFam" id="3.40.50.300:FF:000854">
    <property type="entry name" value="Multidrug ABC transporter ATP-binding protein"/>
    <property type="match status" value="1"/>
</dbReference>
<reference evidence="10" key="1">
    <citation type="submission" date="2019-08" db="EMBL/GenBank/DDBJ databases">
        <authorList>
            <person name="Kucharzyk K."/>
            <person name="Murdoch R.W."/>
            <person name="Higgins S."/>
            <person name="Loffler F."/>
        </authorList>
    </citation>
    <scope>NUCLEOTIDE SEQUENCE</scope>
</reference>
<dbReference type="InterPro" id="IPR003593">
    <property type="entry name" value="AAA+_ATPase"/>
</dbReference>
<evidence type="ECO:0000256" key="3">
    <source>
        <dbReference type="ARBA" id="ARBA00022475"/>
    </source>
</evidence>
<keyword evidence="5" id="KW-0547">Nucleotide-binding</keyword>
<dbReference type="PANTHER" id="PTHR24221">
    <property type="entry name" value="ATP-BINDING CASSETTE SUB-FAMILY B"/>
    <property type="match status" value="1"/>
</dbReference>
<evidence type="ECO:0000256" key="7">
    <source>
        <dbReference type="ARBA" id="ARBA00022989"/>
    </source>
</evidence>
<dbReference type="EMBL" id="VSSQ01055962">
    <property type="protein sequence ID" value="MPN09840.1"/>
    <property type="molecule type" value="Genomic_DNA"/>
</dbReference>
<dbReference type="GO" id="GO:0042626">
    <property type="term" value="F:ATPase-coupled transmembrane transporter activity"/>
    <property type="evidence" value="ECO:0007669"/>
    <property type="project" value="TreeGrafter"/>
</dbReference>
<keyword evidence="4" id="KW-0812">Transmembrane</keyword>
<dbReference type="InterPro" id="IPR017871">
    <property type="entry name" value="ABC_transporter-like_CS"/>
</dbReference>
<dbReference type="InterPro" id="IPR003439">
    <property type="entry name" value="ABC_transporter-like_ATP-bd"/>
</dbReference>
<keyword evidence="6 10" id="KW-0067">ATP-binding</keyword>
<dbReference type="GO" id="GO:0005524">
    <property type="term" value="F:ATP binding"/>
    <property type="evidence" value="ECO:0007669"/>
    <property type="project" value="UniProtKB-KW"/>
</dbReference>
<dbReference type="InterPro" id="IPR036640">
    <property type="entry name" value="ABC1_TM_sf"/>
</dbReference>
<evidence type="ECO:0000313" key="10">
    <source>
        <dbReference type="EMBL" id="MPN09840.1"/>
    </source>
</evidence>
<sequence length="267" mass="29172">MNPSITDLSSSQTTSKNTVAPVVEFNHVTFSYDGAEQSVINDLSFTMNPNETTAIIGSTGSGKSTIVDLLLRIHEHQTGTINLNGANTKIMTQEELRNQIGYVPQKAFLFSGTIRSNLLLANPTASEDELWQALAIAQAKDFVSSLDDGLDSLVSQGGSNFSGGQRQRLSIARALVKKTNLFIFDDCFSALDVKTDKVLRQQLHLHVHEQAKLIIAQRVSSILDADQILVLDQGHLVGKGKHHELLESCAIYRAIVDSQINTKEVTV</sequence>
<evidence type="ECO:0000256" key="6">
    <source>
        <dbReference type="ARBA" id="ARBA00022840"/>
    </source>
</evidence>
<proteinExistence type="predicted"/>
<evidence type="ECO:0000259" key="9">
    <source>
        <dbReference type="PROSITE" id="PS50893"/>
    </source>
</evidence>
<evidence type="ECO:0000256" key="4">
    <source>
        <dbReference type="ARBA" id="ARBA00022692"/>
    </source>
</evidence>
<dbReference type="InterPro" id="IPR039421">
    <property type="entry name" value="Type_1_exporter"/>
</dbReference>
<feature type="domain" description="ABC transporter" evidence="9">
    <location>
        <begin position="23"/>
        <end position="258"/>
    </location>
</feature>
<dbReference type="SMART" id="SM00382">
    <property type="entry name" value="AAA"/>
    <property type="match status" value="1"/>
</dbReference>
<protein>
    <submittedName>
        <fullName evidence="10">Putative ABC transporter ATP-binding protein</fullName>
    </submittedName>
</protein>
<evidence type="ECO:0000256" key="1">
    <source>
        <dbReference type="ARBA" id="ARBA00004651"/>
    </source>
</evidence>
<dbReference type="PROSITE" id="PS50893">
    <property type="entry name" value="ABC_TRANSPORTER_2"/>
    <property type="match status" value="1"/>
</dbReference>
<keyword evidence="7" id="KW-1133">Transmembrane helix</keyword>
<keyword evidence="2" id="KW-0813">Transport</keyword>
<comment type="subcellular location">
    <subcellularLocation>
        <location evidence="1">Cell membrane</location>
        <topology evidence="1">Multi-pass membrane protein</topology>
    </subcellularLocation>
</comment>
<dbReference type="Gene3D" id="1.20.1560.10">
    <property type="entry name" value="ABC transporter type 1, transmembrane domain"/>
    <property type="match status" value="1"/>
</dbReference>
<dbReference type="Pfam" id="PF00005">
    <property type="entry name" value="ABC_tran"/>
    <property type="match status" value="1"/>
</dbReference>
<dbReference type="PANTHER" id="PTHR24221:SF276">
    <property type="entry name" value="ABC TRANSPORTER, ATP-BINDING_PERMEASE PROTEIN"/>
    <property type="match status" value="1"/>
</dbReference>